<dbReference type="PANTHER" id="PTHR47936">
    <property type="entry name" value="PPR_LONG DOMAIN-CONTAINING PROTEIN"/>
    <property type="match status" value="1"/>
</dbReference>
<dbReference type="Gene3D" id="1.25.40.10">
    <property type="entry name" value="Tetratricopeptide repeat domain"/>
    <property type="match status" value="1"/>
</dbReference>
<dbReference type="InterPro" id="IPR011990">
    <property type="entry name" value="TPR-like_helical_dom_sf"/>
</dbReference>
<evidence type="ECO:0000313" key="2">
    <source>
        <dbReference type="EMBL" id="KAL0487784.1"/>
    </source>
</evidence>
<dbReference type="AlphaFoldDB" id="A0AAW2ZGI4"/>
<proteinExistence type="predicted"/>
<organism evidence="2 3">
    <name type="scientific">Acrasis kona</name>
    <dbReference type="NCBI Taxonomy" id="1008807"/>
    <lineage>
        <taxon>Eukaryota</taxon>
        <taxon>Discoba</taxon>
        <taxon>Heterolobosea</taxon>
        <taxon>Tetramitia</taxon>
        <taxon>Eutetramitia</taxon>
        <taxon>Acrasidae</taxon>
        <taxon>Acrasis</taxon>
    </lineage>
</organism>
<keyword evidence="3" id="KW-1185">Reference proteome</keyword>
<keyword evidence="1" id="KW-0677">Repeat</keyword>
<evidence type="ECO:0000313" key="3">
    <source>
        <dbReference type="Proteomes" id="UP001431209"/>
    </source>
</evidence>
<reference evidence="2 3" key="1">
    <citation type="submission" date="2024-03" db="EMBL/GenBank/DDBJ databases">
        <title>The Acrasis kona genome and developmental transcriptomes reveal deep origins of eukaryotic multicellular pathways.</title>
        <authorList>
            <person name="Sheikh S."/>
            <person name="Fu C.-J."/>
            <person name="Brown M.W."/>
            <person name="Baldauf S.L."/>
        </authorList>
    </citation>
    <scope>NUCLEOTIDE SEQUENCE [LARGE SCALE GENOMIC DNA]</scope>
    <source>
        <strain evidence="2 3">ATCC MYA-3509</strain>
    </source>
</reference>
<protein>
    <submittedName>
        <fullName evidence="2">Pentatricopeptide repeat-containing protein</fullName>
    </submittedName>
</protein>
<comment type="caution">
    <text evidence="2">The sequence shown here is derived from an EMBL/GenBank/DDBJ whole genome shotgun (WGS) entry which is preliminary data.</text>
</comment>
<dbReference type="PANTHER" id="PTHR47936:SF1">
    <property type="entry name" value="PENTATRICOPEPTIDE REPEAT-CONTAINING PROTEIN GUN1, CHLOROPLASTIC"/>
    <property type="match status" value="1"/>
</dbReference>
<dbReference type="EMBL" id="JAOPGA020001373">
    <property type="protein sequence ID" value="KAL0487784.1"/>
    <property type="molecule type" value="Genomic_DNA"/>
</dbReference>
<accession>A0AAW2ZGI4</accession>
<name>A0AAW2ZGI4_9EUKA</name>
<gene>
    <name evidence="2" type="ORF">AKO1_008711</name>
</gene>
<sequence length="285" mass="33145">MNRLLGAACLAKSIRPTCPSLVALPTNQQSSYSTLRERNKKRYIVKKRLEKLKDNKTGPFASEPTVNNTFIKQRLYAYKPNGRWKQAFLMYQKLAERDAYPDRSNFHNFLHLIGQLGGAVPQAFQIFRHGVEKYENDRQAYNIMISTCAKHPVSMNDDREDYLPTNSLKKVLELYEEMKENDMAPNASTYSAMLQTFYLHNRRLNKESGSENPPTDLKETTLAGNTYTLMDVIELIKSHDPVFLANPFIQKFLIKLDVKPQDIDPDLEKRVQEYRKIIEQKNAWF</sequence>
<evidence type="ECO:0000256" key="1">
    <source>
        <dbReference type="ARBA" id="ARBA00022737"/>
    </source>
</evidence>
<dbReference type="Proteomes" id="UP001431209">
    <property type="component" value="Unassembled WGS sequence"/>
</dbReference>